<dbReference type="GO" id="GO:0000171">
    <property type="term" value="F:ribonuclease MRP activity"/>
    <property type="evidence" value="ECO:0007669"/>
    <property type="project" value="TreeGrafter"/>
</dbReference>
<feature type="region of interest" description="Disordered" evidence="1">
    <location>
        <begin position="1"/>
        <end position="24"/>
    </location>
</feature>
<keyword evidence="3" id="KW-1185">Reference proteome</keyword>
<gene>
    <name evidence="2" type="ORF">BD410DRAFT_341136</name>
</gene>
<dbReference type="GO" id="GO:0000172">
    <property type="term" value="C:ribonuclease MRP complex"/>
    <property type="evidence" value="ECO:0007669"/>
    <property type="project" value="TreeGrafter"/>
</dbReference>
<dbReference type="Proteomes" id="UP000294933">
    <property type="component" value="Unassembled WGS sequence"/>
</dbReference>
<dbReference type="GO" id="GO:0005829">
    <property type="term" value="C:cytosol"/>
    <property type="evidence" value="ECO:0007669"/>
    <property type="project" value="TreeGrafter"/>
</dbReference>
<dbReference type="GO" id="GO:0004526">
    <property type="term" value="F:ribonuclease P activity"/>
    <property type="evidence" value="ECO:0007669"/>
    <property type="project" value="TreeGrafter"/>
</dbReference>
<dbReference type="InterPro" id="IPR013241">
    <property type="entry name" value="RNase_P_Pop3"/>
</dbReference>
<dbReference type="PANTHER" id="PTHR28272">
    <property type="entry name" value="RIBONUCLEASES P/MRP PROTEIN SUBUNIT POP3"/>
    <property type="match status" value="1"/>
</dbReference>
<dbReference type="AlphaFoldDB" id="A0A4Y7QMG4"/>
<name>A0A4Y7QMG4_9AGAM</name>
<evidence type="ECO:0000256" key="1">
    <source>
        <dbReference type="SAM" id="MobiDB-lite"/>
    </source>
</evidence>
<feature type="region of interest" description="Disordered" evidence="1">
    <location>
        <begin position="73"/>
        <end position="117"/>
    </location>
</feature>
<accession>A0A4Y7QMG4</accession>
<dbReference type="OrthoDB" id="20109at2759"/>
<dbReference type="GO" id="GO:0034965">
    <property type="term" value="P:intronic box C/D snoRNA processing"/>
    <property type="evidence" value="ECO:0007669"/>
    <property type="project" value="TreeGrafter"/>
</dbReference>
<feature type="compositionally biased region" description="Basic residues" evidence="1">
    <location>
        <begin position="73"/>
        <end position="89"/>
    </location>
</feature>
<dbReference type="Pfam" id="PF08228">
    <property type="entry name" value="RNase_P_pop3"/>
    <property type="match status" value="1"/>
</dbReference>
<dbReference type="VEuPathDB" id="FungiDB:BD410DRAFT_341136"/>
<evidence type="ECO:0000313" key="3">
    <source>
        <dbReference type="Proteomes" id="UP000294933"/>
    </source>
</evidence>
<proteinExistence type="predicted"/>
<dbReference type="EMBL" id="ML170158">
    <property type="protein sequence ID" value="TDL28039.1"/>
    <property type="molecule type" value="Genomic_DNA"/>
</dbReference>
<organism evidence="2 3">
    <name type="scientific">Rickenella mellea</name>
    <dbReference type="NCBI Taxonomy" id="50990"/>
    <lineage>
        <taxon>Eukaryota</taxon>
        <taxon>Fungi</taxon>
        <taxon>Dikarya</taxon>
        <taxon>Basidiomycota</taxon>
        <taxon>Agaricomycotina</taxon>
        <taxon>Agaricomycetes</taxon>
        <taxon>Hymenochaetales</taxon>
        <taxon>Rickenellaceae</taxon>
        <taxon>Rickenella</taxon>
    </lineage>
</organism>
<reference evidence="2 3" key="1">
    <citation type="submission" date="2018-06" db="EMBL/GenBank/DDBJ databases">
        <title>A transcriptomic atlas of mushroom development highlights an independent origin of complex multicellularity.</title>
        <authorList>
            <consortium name="DOE Joint Genome Institute"/>
            <person name="Krizsan K."/>
            <person name="Almasi E."/>
            <person name="Merenyi Z."/>
            <person name="Sahu N."/>
            <person name="Viragh M."/>
            <person name="Koszo T."/>
            <person name="Mondo S."/>
            <person name="Kiss B."/>
            <person name="Balint B."/>
            <person name="Kues U."/>
            <person name="Barry K."/>
            <person name="Hegedus J.C."/>
            <person name="Henrissat B."/>
            <person name="Johnson J."/>
            <person name="Lipzen A."/>
            <person name="Ohm R."/>
            <person name="Nagy I."/>
            <person name="Pangilinan J."/>
            <person name="Yan J."/>
            <person name="Xiong Y."/>
            <person name="Grigoriev I.V."/>
            <person name="Hibbett D.S."/>
            <person name="Nagy L.G."/>
        </authorList>
    </citation>
    <scope>NUCLEOTIDE SEQUENCE [LARGE SCALE GENOMIC DNA]</scope>
    <source>
        <strain evidence="2 3">SZMC22713</strain>
    </source>
</reference>
<dbReference type="STRING" id="50990.A0A4Y7QMG4"/>
<dbReference type="GO" id="GO:0008033">
    <property type="term" value="P:tRNA processing"/>
    <property type="evidence" value="ECO:0007669"/>
    <property type="project" value="InterPro"/>
</dbReference>
<evidence type="ECO:0000313" key="2">
    <source>
        <dbReference type="EMBL" id="TDL28039.1"/>
    </source>
</evidence>
<sequence length="361" mass="39212">MNKGQRIAQVHTSSSNRKGKESLEHKPALKSVLANPFHVKWPSPNLNLQNAILARTIDILRGVSEYHIARQIVSRKGKTRRRSERKRKRGEQPDVQNQSAVQPQDAMLGDGTPESVHAEVHGLDNTTASTDTRPVSSIPIPPPPILSHITVGINEVTKRLEAQYRIRRHVLSTSPILPQPHISEALPNIAVVLVCLADIEPQVLVAHIPQLVAACNANVSTCSPCVKLVPLAKNAEMVLADAMGLRRVAIAALDAAVSVDPALSALLQSVSSVVAPWLTSTTGPSTNQERQSISSAMPTYTPKTLISSHVKQLRTTTPKDMRAAKEIRVKGRSEAKRKKKLSAAAEAALRENKRDGLVNIQ</sequence>
<dbReference type="PANTHER" id="PTHR28272:SF1">
    <property type="entry name" value="RIBONUCLEASES P_MRP PROTEIN SUBUNIT POP3"/>
    <property type="match status" value="1"/>
</dbReference>
<dbReference type="GO" id="GO:0006364">
    <property type="term" value="P:rRNA processing"/>
    <property type="evidence" value="ECO:0007669"/>
    <property type="project" value="InterPro"/>
</dbReference>
<dbReference type="GO" id="GO:0005655">
    <property type="term" value="C:nucleolar ribonuclease P complex"/>
    <property type="evidence" value="ECO:0007669"/>
    <property type="project" value="TreeGrafter"/>
</dbReference>
<protein>
    <submittedName>
        <fullName evidence="2">Uncharacterized protein</fullName>
    </submittedName>
</protein>